<reference evidence="1 2" key="1">
    <citation type="submission" date="2016-08" db="EMBL/GenBank/DDBJ databases">
        <authorList>
            <person name="Seilhamer J.J."/>
        </authorList>
    </citation>
    <scope>NUCLEOTIDE SEQUENCE [LARGE SCALE GENOMIC DNA]</scope>
    <source>
        <strain evidence="1">ING2-E5A</strain>
    </source>
</reference>
<organism evidence="1 2">
    <name type="scientific">Petrimonas mucosa</name>
    <dbReference type="NCBI Taxonomy" id="1642646"/>
    <lineage>
        <taxon>Bacteria</taxon>
        <taxon>Pseudomonadati</taxon>
        <taxon>Bacteroidota</taxon>
        <taxon>Bacteroidia</taxon>
        <taxon>Bacteroidales</taxon>
        <taxon>Dysgonomonadaceae</taxon>
        <taxon>Petrimonas</taxon>
    </lineage>
</organism>
<name>A0A1G4G8S5_9BACT</name>
<evidence type="ECO:0000313" key="2">
    <source>
        <dbReference type="Proteomes" id="UP000178485"/>
    </source>
</evidence>
<dbReference type="EMBL" id="LT608328">
    <property type="protein sequence ID" value="SCM58934.1"/>
    <property type="molecule type" value="Genomic_DNA"/>
</dbReference>
<dbReference type="AlphaFoldDB" id="A0A1G4G8S5"/>
<dbReference type="Proteomes" id="UP000178485">
    <property type="component" value="Chromosome i"/>
</dbReference>
<keyword evidence="2" id="KW-1185">Reference proteome</keyword>
<dbReference type="KEGG" id="pmuc:ING2E5A_2120"/>
<evidence type="ECO:0000313" key="1">
    <source>
        <dbReference type="EMBL" id="SCM58934.1"/>
    </source>
</evidence>
<sequence length="78" mass="8022">MASQDLANPRLVVFSNSLFGSFDQCVNSSSGGSSKAVSDSLFSGSDTVKSSYFSKAVSSSFFSGSLFVGARSKSKGSN</sequence>
<dbReference type="STRING" id="1642646.ING2E5A_2120"/>
<proteinExistence type="predicted"/>
<protein>
    <submittedName>
        <fullName evidence="1">Uncharacterized protein</fullName>
    </submittedName>
</protein>
<gene>
    <name evidence="1" type="ORF">ING2E5A_2120</name>
</gene>
<accession>A0A1G4G8S5</accession>